<accession>A0ABM7V825</accession>
<sequence>MKNNQIVFPVGEEGYEAPSTHGENSECPIIEITSEDGVRLYELGELLPKQIFLSVKAVGVFANNNPSVQLLKNDTVFASRKLYSDAALAPVQYLDLMYEGSGTCVYCNGKSEPIDSLNETDRAQILIQQNRVIYRKPFAILNHDVVSKIKITTGSDVFIDPPGEFRVVVLYPYGGFFSPEYGPKSFSAMFFSILERQNRTSIQIVKMEEIKSDSHSGKFTFVDDSVVFYYMPSKEESISLADAINFGYVRIEAVYDDRKYVYKSCSYSKGKTNESFEVCFIPFIN</sequence>
<reference evidence="1" key="1">
    <citation type="submission" date="2021-10" db="EMBL/GenBank/DDBJ databases">
        <title>Genome Sequence of The Candidatus Hydrogeosomobacter endosymbioticus, an Intracellular Bacterial Symbiont of the Anaerobic Ciliate GW7.</title>
        <authorList>
            <person name="Shiohama Y."/>
            <person name="Shinzato N."/>
        </authorList>
    </citation>
    <scope>NUCLEOTIDE SEQUENCE [LARGE SCALE GENOMIC DNA]</scope>
    <source>
        <strain evidence="1">200920</strain>
    </source>
</reference>
<keyword evidence="2" id="KW-1185">Reference proteome</keyword>
<evidence type="ECO:0000313" key="2">
    <source>
        <dbReference type="Proteomes" id="UP001320209"/>
    </source>
</evidence>
<dbReference type="RefSeq" id="WP_236865156.1">
    <property type="nucleotide sequence ID" value="NZ_AP025225.1"/>
</dbReference>
<organism evidence="1 2">
    <name type="scientific">Candidatus Hydrogenosomobacter endosymbioticus</name>
    <dbReference type="NCBI Taxonomy" id="2558174"/>
    <lineage>
        <taxon>Bacteria</taxon>
        <taxon>Pseudomonadati</taxon>
        <taxon>Pseudomonadota</taxon>
        <taxon>Alphaproteobacteria</taxon>
        <taxon>Holosporales</taxon>
        <taxon>Holosporaceae</taxon>
        <taxon>Candidatus Hydrogenosomobacter</taxon>
    </lineage>
</organism>
<protein>
    <submittedName>
        <fullName evidence="1">Uncharacterized protein</fullName>
    </submittedName>
</protein>
<name>A0ABM7V825_9PROT</name>
<proteinExistence type="predicted"/>
<dbReference type="EMBL" id="AP025225">
    <property type="protein sequence ID" value="BDB95919.1"/>
    <property type="molecule type" value="Genomic_DNA"/>
</dbReference>
<evidence type="ECO:0000313" key="1">
    <source>
        <dbReference type="EMBL" id="BDB95919.1"/>
    </source>
</evidence>
<gene>
    <name evidence="1" type="ORF">HYD_0520</name>
</gene>
<dbReference type="Proteomes" id="UP001320209">
    <property type="component" value="Chromosome"/>
</dbReference>